<dbReference type="HAMAP" id="MF_01057">
    <property type="entry name" value="tRNA_methyltr_TrmB"/>
    <property type="match status" value="1"/>
</dbReference>
<dbReference type="Gene3D" id="3.40.50.150">
    <property type="entry name" value="Vaccinia Virus protein VP39"/>
    <property type="match status" value="1"/>
</dbReference>
<dbReference type="NCBIfam" id="NF001080">
    <property type="entry name" value="PRK00121.2-2"/>
    <property type="match status" value="1"/>
</dbReference>
<feature type="binding site" evidence="7">
    <location>
        <position position="152"/>
    </location>
    <ligand>
        <name>substrate</name>
    </ligand>
</feature>
<keyword evidence="3 7" id="KW-0489">Methyltransferase</keyword>
<dbReference type="PANTHER" id="PTHR23417">
    <property type="entry name" value="3-DEOXY-D-MANNO-OCTULOSONIC-ACID TRANSFERASE/TRNA GUANINE-N 7 - -METHYLTRANSFERASE"/>
    <property type="match status" value="1"/>
</dbReference>
<feature type="binding site" evidence="7">
    <location>
        <position position="42"/>
    </location>
    <ligand>
        <name>S-adenosyl-L-methionine</name>
        <dbReference type="ChEBI" id="CHEBI:59789"/>
    </ligand>
</feature>
<keyword evidence="9" id="KW-1185">Reference proteome</keyword>
<dbReference type="Proteomes" id="UP000765802">
    <property type="component" value="Unassembled WGS sequence"/>
</dbReference>
<evidence type="ECO:0000256" key="3">
    <source>
        <dbReference type="ARBA" id="ARBA00022603"/>
    </source>
</evidence>
<proteinExistence type="inferred from homology"/>
<dbReference type="InterPro" id="IPR029063">
    <property type="entry name" value="SAM-dependent_MTases_sf"/>
</dbReference>
<feature type="binding site" evidence="7">
    <location>
        <position position="67"/>
    </location>
    <ligand>
        <name>S-adenosyl-L-methionine</name>
        <dbReference type="ChEBI" id="CHEBI:59789"/>
    </ligand>
</feature>
<dbReference type="EMBL" id="MBUA01000023">
    <property type="protein sequence ID" value="MBC6491971.1"/>
    <property type="molecule type" value="Genomic_DNA"/>
</dbReference>
<evidence type="ECO:0000256" key="4">
    <source>
        <dbReference type="ARBA" id="ARBA00022679"/>
    </source>
</evidence>
<evidence type="ECO:0000256" key="1">
    <source>
        <dbReference type="ARBA" id="ARBA00000142"/>
    </source>
</evidence>
<dbReference type="EC" id="2.1.1.33" evidence="7"/>
<evidence type="ECO:0000256" key="6">
    <source>
        <dbReference type="ARBA" id="ARBA00022694"/>
    </source>
</evidence>
<gene>
    <name evidence="7" type="primary">trmB</name>
    <name evidence="8" type="ORF">BC349_12985</name>
</gene>
<dbReference type="InterPro" id="IPR055361">
    <property type="entry name" value="tRNA_methyltr_TrmB_bact"/>
</dbReference>
<name>A0ABR7MAC5_9BACT</name>
<dbReference type="RefSeq" id="WP_187257283.1">
    <property type="nucleotide sequence ID" value="NZ_JBHULF010000007.1"/>
</dbReference>
<feature type="binding site" evidence="7">
    <location>
        <begin position="192"/>
        <end position="195"/>
    </location>
    <ligand>
        <name>substrate</name>
    </ligand>
</feature>
<dbReference type="PROSITE" id="PS51625">
    <property type="entry name" value="SAM_MT_TRMB"/>
    <property type="match status" value="1"/>
</dbReference>
<reference evidence="8 9" key="1">
    <citation type="submission" date="2016-07" db="EMBL/GenBank/DDBJ databases">
        <title>Genome analysis of Flavihumibacter stibioxidans YS-17.</title>
        <authorList>
            <person name="Shi K."/>
            <person name="Han Y."/>
            <person name="Wang G."/>
        </authorList>
    </citation>
    <scope>NUCLEOTIDE SEQUENCE [LARGE SCALE GENOMIC DNA]</scope>
    <source>
        <strain evidence="8 9">YS-17</strain>
    </source>
</reference>
<comment type="caution">
    <text evidence="8">The sequence shown here is derived from an EMBL/GenBank/DDBJ whole genome shotgun (WGS) entry which is preliminary data.</text>
</comment>
<dbReference type="PANTHER" id="PTHR23417:SF14">
    <property type="entry name" value="PENTACOTRIPEPTIDE-REPEAT REGION OF PRORP DOMAIN-CONTAINING PROTEIN"/>
    <property type="match status" value="1"/>
</dbReference>
<evidence type="ECO:0000256" key="7">
    <source>
        <dbReference type="HAMAP-Rule" id="MF_01057"/>
    </source>
</evidence>
<evidence type="ECO:0000256" key="2">
    <source>
        <dbReference type="ARBA" id="ARBA00003015"/>
    </source>
</evidence>
<sequence>MGQKKLVRFEAIKGYPNVLQYPENMAGKWKDQFGNSNPITLELACGKGEYTVALSAMYPARNFIGVDVKGNRLYIGAKQCLAAGQTNAAFLRTQIDRIATYFEPGEVREIWITFPDPQLRRSRAKKRLTHPKFLRLYQQFLQPGGIIHLKTDSPVLYRFTLTVIDLYGLELVTHSDDVYGQAEVSPELRIKTHYEKLDIAGSNRIHYISFRLPALPLPDKDRELQELVFQHEEATN</sequence>
<comment type="similarity">
    <text evidence="7">Belongs to the class I-like SAM-binding methyltransferase superfamily. TrmB family.</text>
</comment>
<accession>A0ABR7MAC5</accession>
<protein>
    <recommendedName>
        <fullName evidence="7">tRNA (guanine-N(7)-)-methyltransferase</fullName>
        <ecNumber evidence="7">2.1.1.33</ecNumber>
    </recommendedName>
    <alternativeName>
        <fullName evidence="7">tRNA (guanine(46)-N(7))-methyltransferase</fullName>
    </alternativeName>
    <alternativeName>
        <fullName evidence="7">tRNA(m7G46)-methyltransferase</fullName>
    </alternativeName>
</protein>
<evidence type="ECO:0000256" key="5">
    <source>
        <dbReference type="ARBA" id="ARBA00022691"/>
    </source>
</evidence>
<comment type="catalytic activity">
    <reaction evidence="1 7">
        <text>guanosine(46) in tRNA + S-adenosyl-L-methionine = N(7)-methylguanosine(46) in tRNA + S-adenosyl-L-homocysteine</text>
        <dbReference type="Rhea" id="RHEA:42708"/>
        <dbReference type="Rhea" id="RHEA-COMP:10188"/>
        <dbReference type="Rhea" id="RHEA-COMP:10189"/>
        <dbReference type="ChEBI" id="CHEBI:57856"/>
        <dbReference type="ChEBI" id="CHEBI:59789"/>
        <dbReference type="ChEBI" id="CHEBI:74269"/>
        <dbReference type="ChEBI" id="CHEBI:74480"/>
        <dbReference type="EC" id="2.1.1.33"/>
    </reaction>
</comment>
<evidence type="ECO:0000313" key="9">
    <source>
        <dbReference type="Proteomes" id="UP000765802"/>
    </source>
</evidence>
<feature type="binding site" evidence="7">
    <location>
        <position position="116"/>
    </location>
    <ligand>
        <name>S-adenosyl-L-methionine</name>
        <dbReference type="ChEBI" id="CHEBI:59789"/>
    </ligand>
</feature>
<dbReference type="InterPro" id="IPR003358">
    <property type="entry name" value="tRNA_(Gua-N-7)_MeTrfase_Trmb"/>
</dbReference>
<keyword evidence="4 7" id="KW-0808">Transferase</keyword>
<comment type="pathway">
    <text evidence="7">tRNA modification; N(7)-methylguanine-tRNA biosynthesis.</text>
</comment>
<comment type="function">
    <text evidence="2 7">Catalyzes the formation of N(7)-methylguanine at position 46 (m7G46) in tRNA.</text>
</comment>
<organism evidence="8 9">
    <name type="scientific">Flavihumibacter stibioxidans</name>
    <dbReference type="NCBI Taxonomy" id="1834163"/>
    <lineage>
        <taxon>Bacteria</taxon>
        <taxon>Pseudomonadati</taxon>
        <taxon>Bacteroidota</taxon>
        <taxon>Chitinophagia</taxon>
        <taxon>Chitinophagales</taxon>
        <taxon>Chitinophagaceae</taxon>
        <taxon>Flavihumibacter</taxon>
    </lineage>
</organism>
<dbReference type="SUPFAM" id="SSF53335">
    <property type="entry name" value="S-adenosyl-L-methionine-dependent methyltransferases"/>
    <property type="match status" value="1"/>
</dbReference>
<dbReference type="Pfam" id="PF02390">
    <property type="entry name" value="Methyltransf_4"/>
    <property type="match status" value="1"/>
</dbReference>
<keyword evidence="5 7" id="KW-0949">S-adenosyl-L-methionine</keyword>
<keyword evidence="6 7" id="KW-0819">tRNA processing</keyword>
<evidence type="ECO:0000313" key="8">
    <source>
        <dbReference type="EMBL" id="MBC6491971.1"/>
    </source>
</evidence>
<comment type="caution">
    <text evidence="7">Lacks conserved residue(s) required for the propagation of feature annotation.</text>
</comment>